<feature type="compositionally biased region" description="Acidic residues" evidence="13">
    <location>
        <begin position="136"/>
        <end position="147"/>
    </location>
</feature>
<dbReference type="Gene3D" id="1.10.287.560">
    <property type="entry name" value="Histidine kinase CheA-like, homodimeric domain"/>
    <property type="match status" value="1"/>
</dbReference>
<feature type="domain" description="Histidine kinase" evidence="14">
    <location>
        <begin position="371"/>
        <end position="574"/>
    </location>
</feature>
<comment type="function">
    <text evidence="11">Involved in the transmission of sensory signals from the chemoreceptors to the flagellar motors. CheA is autophosphorylated; it can transfer its phosphate group to either CheB or CheY.</text>
</comment>
<dbReference type="GO" id="GO:0005524">
    <property type="term" value="F:ATP binding"/>
    <property type="evidence" value="ECO:0007669"/>
    <property type="project" value="UniProtKB-KW"/>
</dbReference>
<dbReference type="GO" id="GO:0000155">
    <property type="term" value="F:phosphorelay sensor kinase activity"/>
    <property type="evidence" value="ECO:0007669"/>
    <property type="project" value="InterPro"/>
</dbReference>
<dbReference type="PROSITE" id="PS50894">
    <property type="entry name" value="HPT"/>
    <property type="match status" value="1"/>
</dbReference>
<evidence type="ECO:0000256" key="6">
    <source>
        <dbReference type="ARBA" id="ARBA00022679"/>
    </source>
</evidence>
<dbReference type="GO" id="GO:0005737">
    <property type="term" value="C:cytoplasm"/>
    <property type="evidence" value="ECO:0007669"/>
    <property type="project" value="InterPro"/>
</dbReference>
<dbReference type="KEGG" id="ssm:Spirs_1821"/>
<protein>
    <recommendedName>
        <fullName evidence="3">Chemotaxis protein CheA</fullName>
        <ecNumber evidence="2">2.7.13.3</ecNumber>
    </recommendedName>
</protein>
<dbReference type="InterPro" id="IPR036061">
    <property type="entry name" value="CheW-like_dom_sf"/>
</dbReference>
<dbReference type="InterPro" id="IPR037006">
    <property type="entry name" value="CheA-like_homodim_sf"/>
</dbReference>
<evidence type="ECO:0000256" key="5">
    <source>
        <dbReference type="ARBA" id="ARBA00022553"/>
    </source>
</evidence>
<dbReference type="SUPFAM" id="SSF160246">
    <property type="entry name" value="EspE N-terminal domain-like"/>
    <property type="match status" value="1"/>
</dbReference>
<dbReference type="InterPro" id="IPR005467">
    <property type="entry name" value="His_kinase_dom"/>
</dbReference>
<dbReference type="AlphaFoldDB" id="E1R6C9"/>
<dbReference type="InterPro" id="IPR008207">
    <property type="entry name" value="Sig_transdc_His_kin_Hpt_dom"/>
</dbReference>
<evidence type="ECO:0000259" key="15">
    <source>
        <dbReference type="PROSITE" id="PS50851"/>
    </source>
</evidence>
<comment type="catalytic activity">
    <reaction evidence="1">
        <text>ATP + protein L-histidine = ADP + protein N-phospho-L-histidine.</text>
        <dbReference type="EC" id="2.7.13.3"/>
    </reaction>
</comment>
<evidence type="ECO:0000259" key="14">
    <source>
        <dbReference type="PROSITE" id="PS50109"/>
    </source>
</evidence>
<keyword evidence="5 12" id="KW-0597">Phosphoprotein</keyword>
<dbReference type="InterPro" id="IPR037257">
    <property type="entry name" value="T2SS_E_N_sf"/>
</dbReference>
<dbReference type="FunFam" id="2.30.30.40:FF:000048">
    <property type="entry name" value="Chemotaxis protein CheA, putative"/>
    <property type="match status" value="1"/>
</dbReference>
<evidence type="ECO:0000256" key="8">
    <source>
        <dbReference type="ARBA" id="ARBA00022777"/>
    </source>
</evidence>
<evidence type="ECO:0000256" key="13">
    <source>
        <dbReference type="SAM" id="MobiDB-lite"/>
    </source>
</evidence>
<feature type="domain" description="HPt" evidence="16">
    <location>
        <begin position="1"/>
        <end position="104"/>
    </location>
</feature>
<evidence type="ECO:0000313" key="18">
    <source>
        <dbReference type="Proteomes" id="UP000002318"/>
    </source>
</evidence>
<gene>
    <name evidence="17" type="ordered locus">Spirs_1821</name>
</gene>
<dbReference type="Pfam" id="PF01584">
    <property type="entry name" value="CheW"/>
    <property type="match status" value="1"/>
</dbReference>
<dbReference type="SUPFAM" id="SSF50341">
    <property type="entry name" value="CheW-like"/>
    <property type="match status" value="1"/>
</dbReference>
<dbReference type="PROSITE" id="PS50109">
    <property type="entry name" value="HIS_KIN"/>
    <property type="match status" value="1"/>
</dbReference>
<dbReference type="InterPro" id="IPR003594">
    <property type="entry name" value="HATPase_dom"/>
</dbReference>
<dbReference type="HOGENOM" id="CLU_000650_3_6_12"/>
<evidence type="ECO:0000256" key="11">
    <source>
        <dbReference type="ARBA" id="ARBA00035100"/>
    </source>
</evidence>
<keyword evidence="7" id="KW-0547">Nucleotide-binding</keyword>
<proteinExistence type="predicted"/>
<dbReference type="SMART" id="SM00387">
    <property type="entry name" value="HATPase_c"/>
    <property type="match status" value="1"/>
</dbReference>
<dbReference type="Pfam" id="PF02895">
    <property type="entry name" value="H-kinase_dim"/>
    <property type="match status" value="1"/>
</dbReference>
<dbReference type="InterPro" id="IPR004358">
    <property type="entry name" value="Sig_transdc_His_kin-like_C"/>
</dbReference>
<feature type="region of interest" description="Disordered" evidence="13">
    <location>
        <begin position="126"/>
        <end position="153"/>
    </location>
</feature>
<dbReference type="Gene3D" id="1.20.120.160">
    <property type="entry name" value="HPT domain"/>
    <property type="match status" value="1"/>
</dbReference>
<evidence type="ECO:0000259" key="16">
    <source>
        <dbReference type="PROSITE" id="PS50894"/>
    </source>
</evidence>
<dbReference type="STRING" id="573413.Spirs_1821"/>
<keyword evidence="6" id="KW-0808">Transferase</keyword>
<dbReference type="SUPFAM" id="SSF55874">
    <property type="entry name" value="ATPase domain of HSP90 chaperone/DNA topoisomerase II/histidine kinase"/>
    <property type="match status" value="1"/>
</dbReference>
<dbReference type="InterPro" id="IPR036641">
    <property type="entry name" value="HPT_dom_sf"/>
</dbReference>
<dbReference type="InterPro" id="IPR004105">
    <property type="entry name" value="CheA-like_dim"/>
</dbReference>
<keyword evidence="9" id="KW-0067">ATP-binding</keyword>
<keyword evidence="10" id="KW-0902">Two-component regulatory system</keyword>
<evidence type="ECO:0000256" key="10">
    <source>
        <dbReference type="ARBA" id="ARBA00023012"/>
    </source>
</evidence>
<dbReference type="InterPro" id="IPR051315">
    <property type="entry name" value="Bact_Chemotaxis_CheA"/>
</dbReference>
<dbReference type="Gene3D" id="2.30.30.40">
    <property type="entry name" value="SH3 Domains"/>
    <property type="match status" value="1"/>
</dbReference>
<dbReference type="PRINTS" id="PR00344">
    <property type="entry name" value="BCTRLSENSOR"/>
</dbReference>
<evidence type="ECO:0000256" key="2">
    <source>
        <dbReference type="ARBA" id="ARBA00012438"/>
    </source>
</evidence>
<dbReference type="GO" id="GO:0006935">
    <property type="term" value="P:chemotaxis"/>
    <property type="evidence" value="ECO:0007669"/>
    <property type="project" value="UniProtKB-KW"/>
</dbReference>
<accession>E1R6C9</accession>
<evidence type="ECO:0000256" key="4">
    <source>
        <dbReference type="ARBA" id="ARBA00022500"/>
    </source>
</evidence>
<dbReference type="EC" id="2.7.13.3" evidence="2"/>
<reference evidence="17 18" key="1">
    <citation type="journal article" date="2010" name="Stand. Genomic Sci.">
        <title>Complete genome sequence of Spirochaeta smaragdinae type strain (SEBR 4228).</title>
        <authorList>
            <person name="Mavromatis K."/>
            <person name="Yasawong M."/>
            <person name="Chertkov O."/>
            <person name="Lapidus A."/>
            <person name="Lucas S."/>
            <person name="Nolan M."/>
            <person name="Del Rio T.G."/>
            <person name="Tice H."/>
            <person name="Cheng J.F."/>
            <person name="Pitluck S."/>
            <person name="Liolios K."/>
            <person name="Ivanova N."/>
            <person name="Tapia R."/>
            <person name="Han C."/>
            <person name="Bruce D."/>
            <person name="Goodwin L."/>
            <person name="Pati A."/>
            <person name="Chen A."/>
            <person name="Palaniappan K."/>
            <person name="Land M."/>
            <person name="Hauser L."/>
            <person name="Chang Y.J."/>
            <person name="Jeffries C.D."/>
            <person name="Detter J.C."/>
            <person name="Rohde M."/>
            <person name="Brambilla E."/>
            <person name="Spring S."/>
            <person name="Goker M."/>
            <person name="Sikorski J."/>
            <person name="Woyke T."/>
            <person name="Bristow J."/>
            <person name="Eisen J.A."/>
            <person name="Markowitz V."/>
            <person name="Hugenholtz P."/>
            <person name="Klenk H.P."/>
            <person name="Kyrpides N.C."/>
        </authorList>
    </citation>
    <scope>NUCLEOTIDE SEQUENCE [LARGE SCALE GENOMIC DNA]</scope>
    <source>
        <strain evidence="18">DSM 11293 / JCM 15392 / SEBR 4228</strain>
    </source>
</reference>
<name>E1R6C9_SEDSS</name>
<dbReference type="CDD" id="cd16916">
    <property type="entry name" value="HATPase_CheA-like"/>
    <property type="match status" value="1"/>
</dbReference>
<dbReference type="SMART" id="SM00260">
    <property type="entry name" value="CheW"/>
    <property type="match status" value="1"/>
</dbReference>
<organism evidence="17 18">
    <name type="scientific">Sediminispirochaeta smaragdinae (strain DSM 11293 / JCM 15392 / SEBR 4228)</name>
    <name type="common">Spirochaeta smaragdinae</name>
    <dbReference type="NCBI Taxonomy" id="573413"/>
    <lineage>
        <taxon>Bacteria</taxon>
        <taxon>Pseudomonadati</taxon>
        <taxon>Spirochaetota</taxon>
        <taxon>Spirochaetia</taxon>
        <taxon>Spirochaetales</taxon>
        <taxon>Spirochaetaceae</taxon>
        <taxon>Sediminispirochaeta</taxon>
    </lineage>
</organism>
<dbReference type="EMBL" id="CP002116">
    <property type="protein sequence ID" value="ADK80947.1"/>
    <property type="molecule type" value="Genomic_DNA"/>
</dbReference>
<dbReference type="SUPFAM" id="SSF47384">
    <property type="entry name" value="Homodimeric domain of signal transducing histidine kinase"/>
    <property type="match status" value="1"/>
</dbReference>
<evidence type="ECO:0000256" key="9">
    <source>
        <dbReference type="ARBA" id="ARBA00022840"/>
    </source>
</evidence>
<evidence type="ECO:0000256" key="1">
    <source>
        <dbReference type="ARBA" id="ARBA00000085"/>
    </source>
</evidence>
<dbReference type="InterPro" id="IPR036097">
    <property type="entry name" value="HisK_dim/P_sf"/>
</dbReference>
<dbReference type="InterPro" id="IPR002545">
    <property type="entry name" value="CheW-lke_dom"/>
</dbReference>
<dbReference type="CDD" id="cd00731">
    <property type="entry name" value="CheA_reg"/>
    <property type="match status" value="1"/>
</dbReference>
<feature type="domain" description="CheW-like" evidence="15">
    <location>
        <begin position="576"/>
        <end position="708"/>
    </location>
</feature>
<keyword evidence="18" id="KW-1185">Reference proteome</keyword>
<evidence type="ECO:0000256" key="3">
    <source>
        <dbReference type="ARBA" id="ARBA00021495"/>
    </source>
</evidence>
<dbReference type="Pfam" id="PF01627">
    <property type="entry name" value="Hpt"/>
    <property type="match status" value="1"/>
</dbReference>
<dbReference type="PANTHER" id="PTHR43395">
    <property type="entry name" value="SENSOR HISTIDINE KINASE CHEA"/>
    <property type="match status" value="1"/>
</dbReference>
<evidence type="ECO:0000256" key="12">
    <source>
        <dbReference type="PROSITE-ProRule" id="PRU00110"/>
    </source>
</evidence>
<dbReference type="Pfam" id="PF02518">
    <property type="entry name" value="HATPase_c"/>
    <property type="match status" value="1"/>
</dbReference>
<evidence type="ECO:0000256" key="7">
    <source>
        <dbReference type="ARBA" id="ARBA00022741"/>
    </source>
</evidence>
<keyword evidence="4" id="KW-0145">Chemotaxis</keyword>
<dbReference type="SUPFAM" id="SSF47226">
    <property type="entry name" value="Histidine-containing phosphotransfer domain, HPT domain"/>
    <property type="match status" value="1"/>
</dbReference>
<dbReference type="FunFam" id="3.30.565.10:FF:000016">
    <property type="entry name" value="Chemotaxis protein CheA, putative"/>
    <property type="match status" value="1"/>
</dbReference>
<feature type="modified residue" description="Phosphohistidine" evidence="12">
    <location>
        <position position="47"/>
    </location>
</feature>
<dbReference type="eggNOG" id="COG2198">
    <property type="taxonomic scope" value="Bacteria"/>
</dbReference>
<dbReference type="Gene3D" id="3.30.565.10">
    <property type="entry name" value="Histidine kinase-like ATPase, C-terminal domain"/>
    <property type="match status" value="1"/>
</dbReference>
<sequence>MSSMDNFKETFREEAFELLASLESDLLELESNPDDKELVSSVFRVMHTIKGSSAMFGFDEISEFTHEVESFFDKVRNGELRIDRQIIDATLSARDLIREMLEEEGDSKERKEECEAVLQTFRTLAQQAKGGKSPDAETEGEAEESPFEVEREESNQEELTYRIRFVPPSDLFKSGTNPILLLRELRELGDCTIIPRLDSIEGLEKFDPESCFCSWEIILTTKADINAIRDIFIFIESDSTIQIDTIESFSDMIENSQSRRLGDILLERGVISEETLKEALGKQKRLGEVLVETKAVSRGDISAALQEQEHGKRVQEKRTATLGKAGMSIRVASDKLDSLVDLVGELVTVQARISQLAVQENDASGHLRLVSEQLERLVEELRDNTMSLRMVPIGTTFSKFRRLVRDLSLELGKKVELQAEGAETELDKTVIEQLGDPLVHLIRNCIDHGIEMPEVRSSHGKPELGKVLLSARHVGATVQISIEDDGGGLDRDAILAKGIERGLLSPDGKLSDEDIFQTIFLPGFSTAKKITAVSGRGVGMDVVRQQIEALRGSVSIWSETGKGTKITISLPLTLAIVDGLLVRVGEEFFVVPLSAVEACVELDENEAEERGRRRLLEFREKLLPYVRLDDLFDLSSDDTSLRQVVVTELDFNRFGIVVDEVIGDHQTVIKSLGPLYQRVEGVSGATILGDGRVALILDILQLAKISAAVAG</sequence>
<dbReference type="CDD" id="cd00088">
    <property type="entry name" value="HPT"/>
    <property type="match status" value="1"/>
</dbReference>
<keyword evidence="8 17" id="KW-0418">Kinase</keyword>
<dbReference type="PROSITE" id="PS50851">
    <property type="entry name" value="CHEW"/>
    <property type="match status" value="1"/>
</dbReference>
<dbReference type="eggNOG" id="COG0643">
    <property type="taxonomic scope" value="Bacteria"/>
</dbReference>
<evidence type="ECO:0000313" key="17">
    <source>
        <dbReference type="EMBL" id="ADK80947.1"/>
    </source>
</evidence>
<dbReference type="SMART" id="SM01231">
    <property type="entry name" value="H-kinase_dim"/>
    <property type="match status" value="1"/>
</dbReference>
<dbReference type="SMART" id="SM00073">
    <property type="entry name" value="HPT"/>
    <property type="match status" value="1"/>
</dbReference>
<dbReference type="PANTHER" id="PTHR43395:SF10">
    <property type="entry name" value="CHEMOTAXIS PROTEIN CHEA"/>
    <property type="match status" value="1"/>
</dbReference>
<dbReference type="InterPro" id="IPR036890">
    <property type="entry name" value="HATPase_C_sf"/>
</dbReference>
<dbReference type="Proteomes" id="UP000002318">
    <property type="component" value="Chromosome"/>
</dbReference>